<dbReference type="Proteomes" id="UP000758168">
    <property type="component" value="Unassembled WGS sequence"/>
</dbReference>
<protein>
    <submittedName>
        <fullName evidence="1">DNA-directed RNA polymerase subunit RPC12/RpoP</fullName>
    </submittedName>
</protein>
<dbReference type="GO" id="GO:0000428">
    <property type="term" value="C:DNA-directed RNA polymerase complex"/>
    <property type="evidence" value="ECO:0007669"/>
    <property type="project" value="UniProtKB-KW"/>
</dbReference>
<gene>
    <name evidence="1" type="ORF">JOF54_001744</name>
</gene>
<sequence>MAQILEVHCLACGTDDHQLDGALFAGYQPRCDRCGETRLVERDDGSGAARPRGRSQHAVDAWVSEQAGTCTCGGRFSTAAPVRCQSCLSTDVSCTSIGSAD</sequence>
<name>A0ABS4Z6Z3_9ACTN</name>
<reference evidence="1 2" key="1">
    <citation type="submission" date="2021-03" db="EMBL/GenBank/DDBJ databases">
        <title>Sequencing the genomes of 1000 actinobacteria strains.</title>
        <authorList>
            <person name="Klenk H.-P."/>
        </authorList>
    </citation>
    <scope>NUCLEOTIDE SEQUENCE [LARGE SCALE GENOMIC DNA]</scope>
    <source>
        <strain evidence="1 2">DSM 12936</strain>
    </source>
</reference>
<proteinExistence type="predicted"/>
<dbReference type="RefSeq" id="WP_210054819.1">
    <property type="nucleotide sequence ID" value="NZ_BAAAMH010000013.1"/>
</dbReference>
<keyword evidence="1" id="KW-0240">DNA-directed RNA polymerase</keyword>
<accession>A0ABS4Z6Z3</accession>
<comment type="caution">
    <text evidence="1">The sequence shown here is derived from an EMBL/GenBank/DDBJ whole genome shotgun (WGS) entry which is preliminary data.</text>
</comment>
<dbReference type="EMBL" id="JAGIOB010000001">
    <property type="protein sequence ID" value="MBP2416822.1"/>
    <property type="molecule type" value="Genomic_DNA"/>
</dbReference>
<keyword evidence="1" id="KW-0804">Transcription</keyword>
<organism evidence="1 2">
    <name type="scientific">Microlunatus capsulatus</name>
    <dbReference type="NCBI Taxonomy" id="99117"/>
    <lineage>
        <taxon>Bacteria</taxon>
        <taxon>Bacillati</taxon>
        <taxon>Actinomycetota</taxon>
        <taxon>Actinomycetes</taxon>
        <taxon>Propionibacteriales</taxon>
        <taxon>Propionibacteriaceae</taxon>
        <taxon>Microlunatus</taxon>
    </lineage>
</organism>
<evidence type="ECO:0000313" key="2">
    <source>
        <dbReference type="Proteomes" id="UP000758168"/>
    </source>
</evidence>
<evidence type="ECO:0000313" key="1">
    <source>
        <dbReference type="EMBL" id="MBP2416822.1"/>
    </source>
</evidence>
<keyword evidence="2" id="KW-1185">Reference proteome</keyword>